<proteinExistence type="inferred from homology"/>
<feature type="transmembrane region" description="Helical" evidence="7">
    <location>
        <begin position="318"/>
        <end position="340"/>
    </location>
</feature>
<dbReference type="Proteomes" id="UP000449906">
    <property type="component" value="Unassembled WGS sequence"/>
</dbReference>
<name>A0A7J5DUN3_NOCSI</name>
<evidence type="ECO:0000313" key="9">
    <source>
        <dbReference type="Proteomes" id="UP000449906"/>
    </source>
</evidence>
<gene>
    <name evidence="8" type="ORF">F9L07_18385</name>
</gene>
<comment type="subcellular location">
    <subcellularLocation>
        <location evidence="1">Cell membrane</location>
        <topology evidence="1">Multi-pass membrane protein</topology>
    </subcellularLocation>
</comment>
<feature type="transmembrane region" description="Helical" evidence="7">
    <location>
        <begin position="165"/>
        <end position="189"/>
    </location>
</feature>
<evidence type="ECO:0000256" key="7">
    <source>
        <dbReference type="SAM" id="Phobius"/>
    </source>
</evidence>
<reference evidence="8 9" key="1">
    <citation type="submission" date="2019-09" db="EMBL/GenBank/DDBJ databases">
        <title>Pimelobacter sp. isolated from Paulinella.</title>
        <authorList>
            <person name="Jeong S.E."/>
        </authorList>
    </citation>
    <scope>NUCLEOTIDE SEQUENCE [LARGE SCALE GENOMIC DNA]</scope>
    <source>
        <strain evidence="8 9">Pch-N</strain>
    </source>
</reference>
<evidence type="ECO:0000313" key="8">
    <source>
        <dbReference type="EMBL" id="KAB2809033.1"/>
    </source>
</evidence>
<keyword evidence="5 7" id="KW-1133">Transmembrane helix</keyword>
<feature type="transmembrane region" description="Helical" evidence="7">
    <location>
        <begin position="136"/>
        <end position="153"/>
    </location>
</feature>
<feature type="transmembrane region" description="Helical" evidence="7">
    <location>
        <begin position="12"/>
        <end position="36"/>
    </location>
</feature>
<evidence type="ECO:0000256" key="6">
    <source>
        <dbReference type="ARBA" id="ARBA00023136"/>
    </source>
</evidence>
<keyword evidence="4 7" id="KW-0812">Transmembrane</keyword>
<dbReference type="GO" id="GO:0005886">
    <property type="term" value="C:plasma membrane"/>
    <property type="evidence" value="ECO:0007669"/>
    <property type="project" value="UniProtKB-SubCell"/>
</dbReference>
<dbReference type="EMBL" id="WBVM01000002">
    <property type="protein sequence ID" value="KAB2809033.1"/>
    <property type="molecule type" value="Genomic_DNA"/>
</dbReference>
<protein>
    <submittedName>
        <fullName evidence="8">Putative sulfate exporter family transporter</fullName>
    </submittedName>
</protein>
<dbReference type="PANTHER" id="PTHR30106">
    <property type="entry name" value="INNER MEMBRANE PROTEIN YEIH-RELATED"/>
    <property type="match status" value="1"/>
</dbReference>
<evidence type="ECO:0000256" key="5">
    <source>
        <dbReference type="ARBA" id="ARBA00022989"/>
    </source>
</evidence>
<feature type="transmembrane region" description="Helical" evidence="7">
    <location>
        <begin position="42"/>
        <end position="63"/>
    </location>
</feature>
<evidence type="ECO:0000256" key="1">
    <source>
        <dbReference type="ARBA" id="ARBA00004651"/>
    </source>
</evidence>
<dbReference type="InterPro" id="IPR018383">
    <property type="entry name" value="UPF0324_pro"/>
</dbReference>
<evidence type="ECO:0000256" key="3">
    <source>
        <dbReference type="ARBA" id="ARBA00022475"/>
    </source>
</evidence>
<feature type="transmembrane region" description="Helical" evidence="7">
    <location>
        <begin position="102"/>
        <end position="124"/>
    </location>
</feature>
<feature type="transmembrane region" description="Helical" evidence="7">
    <location>
        <begin position="75"/>
        <end position="96"/>
    </location>
</feature>
<dbReference type="Pfam" id="PF03601">
    <property type="entry name" value="Cons_hypoth698"/>
    <property type="match status" value="1"/>
</dbReference>
<feature type="transmembrane region" description="Helical" evidence="7">
    <location>
        <begin position="287"/>
        <end position="306"/>
    </location>
</feature>
<evidence type="ECO:0000256" key="2">
    <source>
        <dbReference type="ARBA" id="ARBA00007977"/>
    </source>
</evidence>
<dbReference type="PANTHER" id="PTHR30106:SF2">
    <property type="entry name" value="UPF0324 INNER MEMBRANE PROTEIN YEIH"/>
    <property type="match status" value="1"/>
</dbReference>
<sequence>MRRATLDHVTTARLRAPGVAFCAAPALLAFGLGRLVPAASPLLVAIALGVVAAAVVPAAVVPAGEGLAARTAPGIAFAARTLLRAGVVLLGLQLSLRQVAGLGPGVIALVLAVVASGVAVTMALGARLGLSWSHRLLIGCGFSICGAAAVAAVDGVVEADEEETASAVALVVVFGTAMIGVIPLVTSVLGLSPATAGIWAGASVHEVAQVVAAGGVVGGGALAVAVVVKLGRVLLLAPVVAWVSWQRRTATGTRPALVPGFVLGFLALVLLRTWVTPPDWVLDTAAAAQTVLLAAAMFALGCGVRLGRLRAAGAAPLVLAAFSTLWVGALGLGGALLVGVG</sequence>
<feature type="transmembrane region" description="Helical" evidence="7">
    <location>
        <begin position="256"/>
        <end position="275"/>
    </location>
</feature>
<keyword evidence="3" id="KW-1003">Cell membrane</keyword>
<evidence type="ECO:0000256" key="4">
    <source>
        <dbReference type="ARBA" id="ARBA00022692"/>
    </source>
</evidence>
<keyword evidence="6 7" id="KW-0472">Membrane</keyword>
<dbReference type="AlphaFoldDB" id="A0A7J5DUN3"/>
<comment type="similarity">
    <text evidence="2">Belongs to the UPF0324 family.</text>
</comment>
<accession>A0A7J5DUN3</accession>
<comment type="caution">
    <text evidence="8">The sequence shown here is derived from an EMBL/GenBank/DDBJ whole genome shotgun (WGS) entry which is preliminary data.</text>
</comment>
<organism evidence="8 9">
    <name type="scientific">Nocardioides simplex</name>
    <name type="common">Arthrobacter simplex</name>
    <dbReference type="NCBI Taxonomy" id="2045"/>
    <lineage>
        <taxon>Bacteria</taxon>
        <taxon>Bacillati</taxon>
        <taxon>Actinomycetota</taxon>
        <taxon>Actinomycetes</taxon>
        <taxon>Propionibacteriales</taxon>
        <taxon>Nocardioidaceae</taxon>
        <taxon>Pimelobacter</taxon>
    </lineage>
</organism>